<gene>
    <name evidence="2" type="primary">ycf47</name>
</gene>
<organism evidence="2">
    <name type="scientific">Chloropicon primus</name>
    <dbReference type="NCBI Taxonomy" id="1764295"/>
    <lineage>
        <taxon>Eukaryota</taxon>
        <taxon>Viridiplantae</taxon>
        <taxon>Chlorophyta</taxon>
        <taxon>Chloropicophyceae</taxon>
        <taxon>Chloropicales</taxon>
        <taxon>Chloropicaceae</taxon>
        <taxon>Chloropicon</taxon>
    </lineage>
</organism>
<evidence type="ECO:0000256" key="1">
    <source>
        <dbReference type="SAM" id="Phobius"/>
    </source>
</evidence>
<feature type="transmembrane region" description="Helical" evidence="1">
    <location>
        <begin position="46"/>
        <end position="66"/>
    </location>
</feature>
<proteinExistence type="predicted"/>
<keyword evidence="1" id="KW-0472">Membrane</keyword>
<keyword evidence="2" id="KW-0150">Chloroplast</keyword>
<keyword evidence="1" id="KW-1133">Transmembrane helix</keyword>
<dbReference type="AlphaFoldDB" id="A0A088CKI7"/>
<keyword evidence="1" id="KW-0812">Transmembrane</keyword>
<sequence>MSVFQILRLLFAFLTIFFTLFWNQSNNRFASQTSELGMFSNYPQAKSFLNSVTLWSILGFLVCLILENKF</sequence>
<protein>
    <submittedName>
        <fullName evidence="2">Hypothetical chloroplast RF47</fullName>
    </submittedName>
</protein>
<geneLocation type="chloroplast" evidence="2"/>
<dbReference type="EMBL" id="KJ746601">
    <property type="protein sequence ID" value="AID67819.1"/>
    <property type="molecule type" value="Genomic_DNA"/>
</dbReference>
<name>A0A088CKI7_9CHLO</name>
<accession>A0A088CKI7</accession>
<keyword evidence="2" id="KW-0934">Plastid</keyword>
<reference evidence="2" key="1">
    <citation type="journal article" date="2014" name="BMC Genomics">
        <title>Six newly sequenced chloroplast genomes from prasinophyte green algae provide insights into the relationships among prasinophyte lineages and the diversity of streamlined genome architecture in picoplanktonic species.</title>
        <authorList>
            <person name="Lemieux C."/>
            <person name="Otis C."/>
            <person name="Turmel M."/>
        </authorList>
    </citation>
    <scope>NUCLEOTIDE SEQUENCE</scope>
</reference>
<evidence type="ECO:0000313" key="2">
    <source>
        <dbReference type="EMBL" id="AID67819.1"/>
    </source>
</evidence>